<evidence type="ECO:0000256" key="1">
    <source>
        <dbReference type="SAM" id="Phobius"/>
    </source>
</evidence>
<name>A0A550BZA7_9AGAR</name>
<feature type="transmembrane region" description="Helical" evidence="1">
    <location>
        <begin position="52"/>
        <end position="78"/>
    </location>
</feature>
<accession>A0A550BZA7</accession>
<feature type="transmembrane region" description="Helical" evidence="1">
    <location>
        <begin position="20"/>
        <end position="45"/>
    </location>
</feature>
<evidence type="ECO:0000313" key="3">
    <source>
        <dbReference type="Proteomes" id="UP000320762"/>
    </source>
</evidence>
<feature type="transmembrane region" description="Helical" evidence="1">
    <location>
        <begin position="167"/>
        <end position="190"/>
    </location>
</feature>
<feature type="transmembrane region" description="Helical" evidence="1">
    <location>
        <begin position="253"/>
        <end position="278"/>
    </location>
</feature>
<protein>
    <submittedName>
        <fullName evidence="2">Uncharacterized protein</fullName>
    </submittedName>
</protein>
<keyword evidence="1" id="KW-0812">Transmembrane</keyword>
<reference evidence="2 3" key="1">
    <citation type="journal article" date="2019" name="New Phytol.">
        <title>Comparative genomics reveals unique wood-decay strategies and fruiting body development in the Schizophyllaceae.</title>
        <authorList>
            <person name="Almasi E."/>
            <person name="Sahu N."/>
            <person name="Krizsan K."/>
            <person name="Balint B."/>
            <person name="Kovacs G.M."/>
            <person name="Kiss B."/>
            <person name="Cseklye J."/>
            <person name="Drula E."/>
            <person name="Henrissat B."/>
            <person name="Nagy I."/>
            <person name="Chovatia M."/>
            <person name="Adam C."/>
            <person name="LaButti K."/>
            <person name="Lipzen A."/>
            <person name="Riley R."/>
            <person name="Grigoriev I.V."/>
            <person name="Nagy L.G."/>
        </authorList>
    </citation>
    <scope>NUCLEOTIDE SEQUENCE [LARGE SCALE GENOMIC DNA]</scope>
    <source>
        <strain evidence="2 3">NL-1724</strain>
    </source>
</reference>
<organism evidence="2 3">
    <name type="scientific">Schizophyllum amplum</name>
    <dbReference type="NCBI Taxonomy" id="97359"/>
    <lineage>
        <taxon>Eukaryota</taxon>
        <taxon>Fungi</taxon>
        <taxon>Dikarya</taxon>
        <taxon>Basidiomycota</taxon>
        <taxon>Agaricomycotina</taxon>
        <taxon>Agaricomycetes</taxon>
        <taxon>Agaricomycetidae</taxon>
        <taxon>Agaricales</taxon>
        <taxon>Schizophyllaceae</taxon>
        <taxon>Schizophyllum</taxon>
    </lineage>
</organism>
<dbReference type="Proteomes" id="UP000320762">
    <property type="component" value="Unassembled WGS sequence"/>
</dbReference>
<sequence>MPSAPGPLTAASVAAQKWTAITVGVQMALYGVHAALFLISLSALYHRSPRNVALRAATTAIFTCASISFIGWLSVYVIRTALDGTNPPSNASQAMDGILVASLIAQRVMLFIADLISSWRAWVIWMRSRRIAVVLGICLSGIIVGSTLEVSLYFHGIVSGNRNFAQVARILLTIIPGLVTNIVTTALAGYRTWTYRRLAKAGSAGSSRRRAPNRVERMLVLLAESGALYVMLWAMLLAVYMHTYVTGEDNNGLANLIQIAVGEGTALIPTLVIIAVALQRSQADTFATMSSATLSRSIHFRTGPLVVDTDSLRGSLFGGAESHAGSSPACETSEDTLGHAESTAVYSDDMCGILLRPMGGQRVLDSVDTGTDATLVDASVGDGAAARTGGSRRQSLES</sequence>
<gene>
    <name evidence="2" type="ORF">BD626DRAFT_574172</name>
</gene>
<proteinExistence type="predicted"/>
<feature type="transmembrane region" description="Helical" evidence="1">
    <location>
        <begin position="131"/>
        <end position="155"/>
    </location>
</feature>
<dbReference type="AlphaFoldDB" id="A0A550BZA7"/>
<feature type="transmembrane region" description="Helical" evidence="1">
    <location>
        <begin position="218"/>
        <end position="241"/>
    </location>
</feature>
<feature type="transmembrane region" description="Helical" evidence="1">
    <location>
        <begin position="98"/>
        <end position="119"/>
    </location>
</feature>
<keyword evidence="3" id="KW-1185">Reference proteome</keyword>
<dbReference type="OrthoDB" id="2884172at2759"/>
<comment type="caution">
    <text evidence="2">The sequence shown here is derived from an EMBL/GenBank/DDBJ whole genome shotgun (WGS) entry which is preliminary data.</text>
</comment>
<keyword evidence="1" id="KW-0472">Membrane</keyword>
<dbReference type="EMBL" id="VDMD01000042">
    <property type="protein sequence ID" value="TRM57843.1"/>
    <property type="molecule type" value="Genomic_DNA"/>
</dbReference>
<evidence type="ECO:0000313" key="2">
    <source>
        <dbReference type="EMBL" id="TRM57843.1"/>
    </source>
</evidence>
<keyword evidence="1" id="KW-1133">Transmembrane helix</keyword>